<dbReference type="Proteomes" id="UP000225706">
    <property type="component" value="Unassembled WGS sequence"/>
</dbReference>
<dbReference type="EMBL" id="LSMT01000007">
    <property type="protein sequence ID" value="PFX34056.1"/>
    <property type="molecule type" value="Genomic_DNA"/>
</dbReference>
<dbReference type="SUPFAM" id="SSF56112">
    <property type="entry name" value="Protein kinase-like (PK-like)"/>
    <property type="match status" value="1"/>
</dbReference>
<dbReference type="GO" id="GO:0004674">
    <property type="term" value="F:protein serine/threonine kinase activity"/>
    <property type="evidence" value="ECO:0007669"/>
    <property type="project" value="UniProtKB-KW"/>
</dbReference>
<feature type="non-terminal residue" evidence="16">
    <location>
        <position position="1"/>
    </location>
</feature>
<evidence type="ECO:0000256" key="4">
    <source>
        <dbReference type="ARBA" id="ARBA00022527"/>
    </source>
</evidence>
<gene>
    <name evidence="16" type="primary">DSTYK</name>
    <name evidence="16" type="ORF">AWC38_SpisGene1215</name>
</gene>
<dbReference type="EC" id="2.7.12.1" evidence="2"/>
<dbReference type="GO" id="GO:0045743">
    <property type="term" value="P:positive regulation of fibroblast growth factor receptor signaling pathway"/>
    <property type="evidence" value="ECO:0007669"/>
    <property type="project" value="TreeGrafter"/>
</dbReference>
<evidence type="ECO:0000256" key="3">
    <source>
        <dbReference type="ARBA" id="ARBA00022490"/>
    </source>
</evidence>
<keyword evidence="5" id="KW-0808">Transferase</keyword>
<evidence type="ECO:0000256" key="9">
    <source>
        <dbReference type="ARBA" id="ARBA00041268"/>
    </source>
</evidence>
<evidence type="ECO:0000256" key="7">
    <source>
        <dbReference type="ARBA" id="ARBA00023137"/>
    </source>
</evidence>
<evidence type="ECO:0000256" key="2">
    <source>
        <dbReference type="ARBA" id="ARBA00013203"/>
    </source>
</evidence>
<protein>
    <recommendedName>
        <fullName evidence="8">Dual serine/threonine and tyrosine protein kinase</fullName>
        <ecNumber evidence="2">2.7.12.1</ecNumber>
    </recommendedName>
    <alternativeName>
        <fullName evidence="10">Dusty protein kinase</fullName>
    </alternativeName>
    <alternativeName>
        <fullName evidence="9">Receptor-interacting serine/threonine-protein kinase 5</fullName>
    </alternativeName>
</protein>
<evidence type="ECO:0000256" key="5">
    <source>
        <dbReference type="ARBA" id="ARBA00022679"/>
    </source>
</evidence>
<evidence type="ECO:0000256" key="13">
    <source>
        <dbReference type="ARBA" id="ARBA00051680"/>
    </source>
</evidence>
<dbReference type="PANTHER" id="PTHR46392">
    <property type="entry name" value="DUAL SERINE/THREONINE AND TYROSINE PROTEIN KINASE"/>
    <property type="match status" value="1"/>
</dbReference>
<feature type="region of interest" description="Disordered" evidence="14">
    <location>
        <begin position="28"/>
        <end position="61"/>
    </location>
</feature>
<evidence type="ECO:0000256" key="10">
    <source>
        <dbReference type="ARBA" id="ARBA00042638"/>
    </source>
</evidence>
<evidence type="ECO:0000256" key="14">
    <source>
        <dbReference type="SAM" id="MobiDB-lite"/>
    </source>
</evidence>
<evidence type="ECO:0000256" key="8">
    <source>
        <dbReference type="ARBA" id="ARBA00040421"/>
    </source>
</evidence>
<keyword evidence="3" id="KW-0963">Cytoplasm</keyword>
<name>A0A2B4SXK9_STYPI</name>
<organism evidence="16 17">
    <name type="scientific">Stylophora pistillata</name>
    <name type="common">Smooth cauliflower coral</name>
    <dbReference type="NCBI Taxonomy" id="50429"/>
    <lineage>
        <taxon>Eukaryota</taxon>
        <taxon>Metazoa</taxon>
        <taxon>Cnidaria</taxon>
        <taxon>Anthozoa</taxon>
        <taxon>Hexacorallia</taxon>
        <taxon>Scleractinia</taxon>
        <taxon>Astrocoeniina</taxon>
        <taxon>Pocilloporidae</taxon>
        <taxon>Stylophora</taxon>
    </lineage>
</organism>
<dbReference type="InterPro" id="IPR051302">
    <property type="entry name" value="Dual_SerThr-Tyr_Kinase"/>
</dbReference>
<evidence type="ECO:0000313" key="17">
    <source>
        <dbReference type="Proteomes" id="UP000225706"/>
    </source>
</evidence>
<dbReference type="GO" id="GO:0004713">
    <property type="term" value="F:protein tyrosine kinase activity"/>
    <property type="evidence" value="ECO:0007669"/>
    <property type="project" value="UniProtKB-KW"/>
</dbReference>
<dbReference type="GO" id="GO:0005524">
    <property type="term" value="F:ATP binding"/>
    <property type="evidence" value="ECO:0007669"/>
    <property type="project" value="InterPro"/>
</dbReference>
<dbReference type="PANTHER" id="PTHR46392:SF1">
    <property type="entry name" value="DUAL SERINE_THREONINE AND TYROSINE PROTEIN KINASE"/>
    <property type="match status" value="1"/>
</dbReference>
<comment type="catalytic activity">
    <reaction evidence="11">
        <text>L-seryl-[protein] + ATP = O-phospho-L-seryl-[protein] + ADP + H(+)</text>
        <dbReference type="Rhea" id="RHEA:17989"/>
        <dbReference type="Rhea" id="RHEA-COMP:9863"/>
        <dbReference type="Rhea" id="RHEA-COMP:11604"/>
        <dbReference type="ChEBI" id="CHEBI:15378"/>
        <dbReference type="ChEBI" id="CHEBI:29999"/>
        <dbReference type="ChEBI" id="CHEBI:30616"/>
        <dbReference type="ChEBI" id="CHEBI:83421"/>
        <dbReference type="ChEBI" id="CHEBI:456216"/>
        <dbReference type="EC" id="2.7.12.1"/>
    </reaction>
</comment>
<proteinExistence type="predicted"/>
<dbReference type="SMART" id="SM00220">
    <property type="entry name" value="S_TKc"/>
    <property type="match status" value="1"/>
</dbReference>
<comment type="catalytic activity">
    <reaction evidence="13">
        <text>L-tyrosyl-[protein] + ATP = O-phospho-L-tyrosyl-[protein] + ADP + H(+)</text>
        <dbReference type="Rhea" id="RHEA:10596"/>
        <dbReference type="Rhea" id="RHEA-COMP:10136"/>
        <dbReference type="Rhea" id="RHEA-COMP:20101"/>
        <dbReference type="ChEBI" id="CHEBI:15378"/>
        <dbReference type="ChEBI" id="CHEBI:30616"/>
        <dbReference type="ChEBI" id="CHEBI:46858"/>
        <dbReference type="ChEBI" id="CHEBI:61978"/>
        <dbReference type="ChEBI" id="CHEBI:456216"/>
        <dbReference type="EC" id="2.7.12.1"/>
    </reaction>
</comment>
<evidence type="ECO:0000256" key="12">
    <source>
        <dbReference type="ARBA" id="ARBA00049308"/>
    </source>
</evidence>
<evidence type="ECO:0000313" key="16">
    <source>
        <dbReference type="EMBL" id="PFX34056.1"/>
    </source>
</evidence>
<comment type="caution">
    <text evidence="16">The sequence shown here is derived from an EMBL/GenBank/DDBJ whole genome shotgun (WGS) entry which is preliminary data.</text>
</comment>
<dbReference type="GO" id="GO:0043066">
    <property type="term" value="P:negative regulation of apoptotic process"/>
    <property type="evidence" value="ECO:0007669"/>
    <property type="project" value="TreeGrafter"/>
</dbReference>
<feature type="domain" description="Protein kinase" evidence="15">
    <location>
        <begin position="460"/>
        <end position="747"/>
    </location>
</feature>
<dbReference type="InterPro" id="IPR000719">
    <property type="entry name" value="Prot_kinase_dom"/>
</dbReference>
<keyword evidence="4" id="KW-0723">Serine/threonine-protein kinase</keyword>
<comment type="subcellular location">
    <subcellularLocation>
        <location evidence="1">Cytoplasm</location>
    </subcellularLocation>
</comment>
<dbReference type="PROSITE" id="PS50011">
    <property type="entry name" value="PROTEIN_KINASE_DOM"/>
    <property type="match status" value="1"/>
</dbReference>
<evidence type="ECO:0000256" key="6">
    <source>
        <dbReference type="ARBA" id="ARBA00022777"/>
    </source>
</evidence>
<dbReference type="GO" id="GO:0004712">
    <property type="term" value="F:protein serine/threonine/tyrosine kinase activity"/>
    <property type="evidence" value="ECO:0007669"/>
    <property type="project" value="UniProtKB-EC"/>
</dbReference>
<reference evidence="17" key="1">
    <citation type="journal article" date="2017" name="bioRxiv">
        <title>Comparative analysis of the genomes of Stylophora pistillata and Acropora digitifera provides evidence for extensive differences between species of corals.</title>
        <authorList>
            <person name="Voolstra C.R."/>
            <person name="Li Y."/>
            <person name="Liew Y.J."/>
            <person name="Baumgarten S."/>
            <person name="Zoccola D."/>
            <person name="Flot J.-F."/>
            <person name="Tambutte S."/>
            <person name="Allemand D."/>
            <person name="Aranda M."/>
        </authorList>
    </citation>
    <scope>NUCLEOTIDE SEQUENCE [LARGE SCALE GENOMIC DNA]</scope>
</reference>
<keyword evidence="7" id="KW-0829">Tyrosine-protein kinase</keyword>
<sequence>DVTTLTFLKDKSPQSSIMFVCNKVDIEVTGPVHDDDDDEDEEEDNESDGSSESDEINDKKDKEEVVFDQLKDSNFLTGESSKTCDLFHAISAKDIRTERKDKVSGGEATRRFQRFQGKLQTLLADIMKGQTKRVVQALLVLQESFVNVVQVQRSQITQQASIIPEITRQACQIESKMFDSLKSFTSSDSEGTKQRIQEHLKELKETFSQDAVTYKVPNQRTIRERAQTMIKTDLKVAFSPEQLSRMNKEDFILERFLGDMKANILEKLCNSLVRFVQSLMEEVVSDLIEDIIGLNDNLTHPMVSKILEESYGGQFVKAKTETRELIEDILNNLLDSIKEAARVALRREISVPLSSKEVRTYSKRDVTDKTRRQSVVESLLATIDDKRVAEAVFDACFDCLQRMRNRFLSSMDFLQHLQTAFSNSQATVQLEDLRLRFTPEIRMLAVEGMALKYVQNYGPVKCGSPIAQTRHGQLFDCASVTWCRCSPRGQCVVKEIERKTVGESVWKQNAVDLVNMMDMIHKLNGSHPNLLRLYGWVFPEPDVLHVVMEKAEKSLLCALKELASAYAQSSLTKLIRRINMARDVAEGLKAIHAIGYIHEDIKPGNILVMSDGTAKINLAKPESPYDMTTLGAPFHVSPEMYQYHGKGHLSYLSYDIYAFGMLLWVLLEGRGTSRPKVYKDLETIQAMQAAVENGTLPCEDDKEFQIPLVSDACWSLMTKCWKDRASMKMDSIITDLKAIWEIATSFH</sequence>
<dbReference type="Gene3D" id="1.10.510.10">
    <property type="entry name" value="Transferase(Phosphotransferase) domain 1"/>
    <property type="match status" value="1"/>
</dbReference>
<dbReference type="GO" id="GO:0005737">
    <property type="term" value="C:cytoplasm"/>
    <property type="evidence" value="ECO:0007669"/>
    <property type="project" value="UniProtKB-SubCell"/>
</dbReference>
<dbReference type="PROSITE" id="PS00108">
    <property type="entry name" value="PROTEIN_KINASE_ST"/>
    <property type="match status" value="1"/>
</dbReference>
<comment type="catalytic activity">
    <reaction evidence="12">
        <text>L-threonyl-[protein] + ATP = O-phospho-L-threonyl-[protein] + ADP + H(+)</text>
        <dbReference type="Rhea" id="RHEA:46608"/>
        <dbReference type="Rhea" id="RHEA-COMP:11060"/>
        <dbReference type="Rhea" id="RHEA-COMP:11605"/>
        <dbReference type="ChEBI" id="CHEBI:15378"/>
        <dbReference type="ChEBI" id="CHEBI:30013"/>
        <dbReference type="ChEBI" id="CHEBI:30616"/>
        <dbReference type="ChEBI" id="CHEBI:61977"/>
        <dbReference type="ChEBI" id="CHEBI:456216"/>
        <dbReference type="EC" id="2.7.12.1"/>
    </reaction>
</comment>
<dbReference type="Pfam" id="PF00069">
    <property type="entry name" value="Pkinase"/>
    <property type="match status" value="1"/>
</dbReference>
<dbReference type="GO" id="GO:0070374">
    <property type="term" value="P:positive regulation of ERK1 and ERK2 cascade"/>
    <property type="evidence" value="ECO:0007669"/>
    <property type="project" value="TreeGrafter"/>
</dbReference>
<accession>A0A2B4SXK9</accession>
<feature type="compositionally biased region" description="Acidic residues" evidence="14">
    <location>
        <begin position="34"/>
        <end position="55"/>
    </location>
</feature>
<evidence type="ECO:0000256" key="11">
    <source>
        <dbReference type="ARBA" id="ARBA00049003"/>
    </source>
</evidence>
<dbReference type="InterPro" id="IPR008271">
    <property type="entry name" value="Ser/Thr_kinase_AS"/>
</dbReference>
<dbReference type="AlphaFoldDB" id="A0A2B4SXK9"/>
<keyword evidence="6 16" id="KW-0418">Kinase</keyword>
<dbReference type="InterPro" id="IPR011009">
    <property type="entry name" value="Kinase-like_dom_sf"/>
</dbReference>
<keyword evidence="17" id="KW-1185">Reference proteome</keyword>
<dbReference type="OrthoDB" id="5962695at2759"/>
<evidence type="ECO:0000256" key="1">
    <source>
        <dbReference type="ARBA" id="ARBA00004496"/>
    </source>
</evidence>
<evidence type="ECO:0000259" key="15">
    <source>
        <dbReference type="PROSITE" id="PS50011"/>
    </source>
</evidence>
<dbReference type="GO" id="GO:0044344">
    <property type="term" value="P:cellular response to fibroblast growth factor stimulus"/>
    <property type="evidence" value="ECO:0007669"/>
    <property type="project" value="TreeGrafter"/>
</dbReference>